<gene>
    <name evidence="3" type="ORF">GCM10023153_07790</name>
</gene>
<feature type="region of interest" description="Disordered" evidence="1">
    <location>
        <begin position="48"/>
        <end position="78"/>
    </location>
</feature>
<evidence type="ECO:0000256" key="2">
    <source>
        <dbReference type="SAM" id="Phobius"/>
    </source>
</evidence>
<proteinExistence type="predicted"/>
<evidence type="ECO:0000313" key="4">
    <source>
        <dbReference type="Proteomes" id="UP001500390"/>
    </source>
</evidence>
<comment type="caution">
    <text evidence="3">The sequence shown here is derived from an EMBL/GenBank/DDBJ whole genome shotgun (WGS) entry which is preliminary data.</text>
</comment>
<name>A0ABP8JGY3_9MICO</name>
<sequence>MTVTRFLAEEAAHRELPMPPWMFGVIGLLAFAFLLGLTWSFRGTAQKYAPPTAHGAHGEQHTAPEGDTAHWPEHPGHH</sequence>
<evidence type="ECO:0000313" key="3">
    <source>
        <dbReference type="EMBL" id="GAA4390601.1"/>
    </source>
</evidence>
<feature type="compositionally biased region" description="Basic and acidic residues" evidence="1">
    <location>
        <begin position="56"/>
        <end position="78"/>
    </location>
</feature>
<dbReference type="Proteomes" id="UP001500390">
    <property type="component" value="Unassembled WGS sequence"/>
</dbReference>
<keyword evidence="2" id="KW-0472">Membrane</keyword>
<protein>
    <submittedName>
        <fullName evidence="3">Uncharacterized protein</fullName>
    </submittedName>
</protein>
<evidence type="ECO:0000256" key="1">
    <source>
        <dbReference type="SAM" id="MobiDB-lite"/>
    </source>
</evidence>
<reference evidence="4" key="1">
    <citation type="journal article" date="2019" name="Int. J. Syst. Evol. Microbiol.">
        <title>The Global Catalogue of Microorganisms (GCM) 10K type strain sequencing project: providing services to taxonomists for standard genome sequencing and annotation.</title>
        <authorList>
            <consortium name="The Broad Institute Genomics Platform"/>
            <consortium name="The Broad Institute Genome Sequencing Center for Infectious Disease"/>
            <person name="Wu L."/>
            <person name="Ma J."/>
        </authorList>
    </citation>
    <scope>NUCLEOTIDE SEQUENCE [LARGE SCALE GENOMIC DNA]</scope>
    <source>
        <strain evidence="4">JCM 17738</strain>
    </source>
</reference>
<keyword evidence="4" id="KW-1185">Reference proteome</keyword>
<dbReference type="EMBL" id="BAABFX010000015">
    <property type="protein sequence ID" value="GAA4390601.1"/>
    <property type="molecule type" value="Genomic_DNA"/>
</dbReference>
<organism evidence="3 4">
    <name type="scientific">Ornithinibacter aureus</name>
    <dbReference type="NCBI Taxonomy" id="622664"/>
    <lineage>
        <taxon>Bacteria</taxon>
        <taxon>Bacillati</taxon>
        <taxon>Actinomycetota</taxon>
        <taxon>Actinomycetes</taxon>
        <taxon>Micrococcales</taxon>
        <taxon>Intrasporangiaceae</taxon>
        <taxon>Ornithinibacter</taxon>
    </lineage>
</organism>
<feature type="transmembrane region" description="Helical" evidence="2">
    <location>
        <begin position="20"/>
        <end position="41"/>
    </location>
</feature>
<keyword evidence="2" id="KW-0812">Transmembrane</keyword>
<keyword evidence="2" id="KW-1133">Transmembrane helix</keyword>
<accession>A0ABP8JGY3</accession>